<feature type="region of interest" description="Disordered" evidence="1">
    <location>
        <begin position="307"/>
        <end position="397"/>
    </location>
</feature>
<comment type="caution">
    <text evidence="3">The sequence shown here is derived from an EMBL/GenBank/DDBJ whole genome shotgun (WGS) entry which is preliminary data.</text>
</comment>
<dbReference type="HOGENOM" id="CLU_562572_0_0_1"/>
<dbReference type="PANTHER" id="PTHR40623:SF2">
    <property type="entry name" value="INTEGRAL MEMBRANE PROTEIN"/>
    <property type="match status" value="1"/>
</dbReference>
<dbReference type="RefSeq" id="XP_007734196.1">
    <property type="nucleotide sequence ID" value="XM_007736006.1"/>
</dbReference>
<protein>
    <submittedName>
        <fullName evidence="3">Uncharacterized protein</fullName>
    </submittedName>
</protein>
<evidence type="ECO:0000313" key="3">
    <source>
        <dbReference type="EMBL" id="EXJ85211.1"/>
    </source>
</evidence>
<dbReference type="eggNOG" id="ENOG502S92A">
    <property type="taxonomic scope" value="Eukaryota"/>
</dbReference>
<dbReference type="Proteomes" id="UP000019478">
    <property type="component" value="Unassembled WGS sequence"/>
</dbReference>
<feature type="transmembrane region" description="Helical" evidence="2">
    <location>
        <begin position="20"/>
        <end position="38"/>
    </location>
</feature>
<feature type="compositionally biased region" description="Low complexity" evidence="1">
    <location>
        <begin position="367"/>
        <end position="395"/>
    </location>
</feature>
<evidence type="ECO:0000256" key="2">
    <source>
        <dbReference type="SAM" id="Phobius"/>
    </source>
</evidence>
<dbReference type="AlphaFoldDB" id="W9Y7H9"/>
<keyword evidence="2" id="KW-0812">Transmembrane</keyword>
<dbReference type="GeneID" id="19169996"/>
<name>W9Y7H9_9EURO</name>
<feature type="compositionally biased region" description="Polar residues" evidence="1">
    <location>
        <begin position="356"/>
        <end position="366"/>
    </location>
</feature>
<feature type="region of interest" description="Disordered" evidence="1">
    <location>
        <begin position="197"/>
        <end position="221"/>
    </location>
</feature>
<feature type="region of interest" description="Disordered" evidence="1">
    <location>
        <begin position="437"/>
        <end position="470"/>
    </location>
</feature>
<keyword evidence="2" id="KW-1133">Transmembrane helix</keyword>
<feature type="compositionally biased region" description="Basic and acidic residues" evidence="1">
    <location>
        <begin position="455"/>
        <end position="470"/>
    </location>
</feature>
<dbReference type="OrthoDB" id="5426165at2759"/>
<keyword evidence="4" id="KW-1185">Reference proteome</keyword>
<dbReference type="PANTHER" id="PTHR40623">
    <property type="entry name" value="INTEGRAL MEMBRANE PROTEIN"/>
    <property type="match status" value="1"/>
</dbReference>
<evidence type="ECO:0000313" key="4">
    <source>
        <dbReference type="Proteomes" id="UP000019478"/>
    </source>
</evidence>
<organism evidence="3 4">
    <name type="scientific">Capronia epimyces CBS 606.96</name>
    <dbReference type="NCBI Taxonomy" id="1182542"/>
    <lineage>
        <taxon>Eukaryota</taxon>
        <taxon>Fungi</taxon>
        <taxon>Dikarya</taxon>
        <taxon>Ascomycota</taxon>
        <taxon>Pezizomycotina</taxon>
        <taxon>Eurotiomycetes</taxon>
        <taxon>Chaetothyriomycetidae</taxon>
        <taxon>Chaetothyriales</taxon>
        <taxon>Herpotrichiellaceae</taxon>
        <taxon>Capronia</taxon>
    </lineage>
</organism>
<sequence length="470" mass="51599">MTALFPDGVFFVEWPTWARLAIILGGLLTITLITGFCVKLRNWRKNIKLERRAAEEEAERGEVTLVSRSSDDIPFGIRALLEDSEVEGVWNSRNVTPLNYDPVEHDRATTFLQSTALPKEDSSTLSNCLYDPADIGLAATGDRDPVTDYTAMMELPAGVSSSKRKKKTLIISYNGPHIRSESAGTVPAVHSPVTQVIPGSSPSKMHLRPCSDQPSSGGRRFVIGSRQKNSLGYKRADLQSDIHSLERMEAHRQFHAAESGQLLPKDRRHTDLVLTTPLAPSVSDGEENDSYSARALSWPARMEDSMQLGKRLSRKAQRREGPRPVPFRAFVESLPPTKAPPSSWTQKTQAKLDVNIPTSSTGSDANSKTSSHTPKSSISSSATSSPTSPTDSISIANIRTRKINDGFEVLPAGTLTRGPSVKEFGLWPENVKVANKPNKLRKLSRSNPASGRSSTESRRLSDESFRLPIF</sequence>
<gene>
    <name evidence="3" type="ORF">A1O3_05886</name>
</gene>
<feature type="compositionally biased region" description="Polar residues" evidence="1">
    <location>
        <begin position="445"/>
        <end position="454"/>
    </location>
</feature>
<accession>W9Y7H9</accession>
<feature type="compositionally biased region" description="Polar residues" evidence="1">
    <location>
        <begin position="340"/>
        <end position="349"/>
    </location>
</feature>
<evidence type="ECO:0000256" key="1">
    <source>
        <dbReference type="SAM" id="MobiDB-lite"/>
    </source>
</evidence>
<dbReference type="STRING" id="1182542.W9Y7H9"/>
<dbReference type="EMBL" id="AMGY01000004">
    <property type="protein sequence ID" value="EXJ85211.1"/>
    <property type="molecule type" value="Genomic_DNA"/>
</dbReference>
<reference evidence="3 4" key="1">
    <citation type="submission" date="2013-03" db="EMBL/GenBank/DDBJ databases">
        <title>The Genome Sequence of Capronia epimyces CBS 606.96.</title>
        <authorList>
            <consortium name="The Broad Institute Genomics Platform"/>
            <person name="Cuomo C."/>
            <person name="de Hoog S."/>
            <person name="Gorbushina A."/>
            <person name="Walker B."/>
            <person name="Young S.K."/>
            <person name="Zeng Q."/>
            <person name="Gargeya S."/>
            <person name="Fitzgerald M."/>
            <person name="Haas B."/>
            <person name="Abouelleil A."/>
            <person name="Allen A.W."/>
            <person name="Alvarado L."/>
            <person name="Arachchi H.M."/>
            <person name="Berlin A.M."/>
            <person name="Chapman S.B."/>
            <person name="Gainer-Dewar J."/>
            <person name="Goldberg J."/>
            <person name="Griggs A."/>
            <person name="Gujja S."/>
            <person name="Hansen M."/>
            <person name="Howarth C."/>
            <person name="Imamovic A."/>
            <person name="Ireland A."/>
            <person name="Larimer J."/>
            <person name="McCowan C."/>
            <person name="Murphy C."/>
            <person name="Pearson M."/>
            <person name="Poon T.W."/>
            <person name="Priest M."/>
            <person name="Roberts A."/>
            <person name="Saif S."/>
            <person name="Shea T."/>
            <person name="Sisk P."/>
            <person name="Sykes S."/>
            <person name="Wortman J."/>
            <person name="Nusbaum C."/>
            <person name="Birren B."/>
        </authorList>
    </citation>
    <scope>NUCLEOTIDE SEQUENCE [LARGE SCALE GENOMIC DNA]</scope>
    <source>
        <strain evidence="3 4">CBS 606.96</strain>
    </source>
</reference>
<keyword evidence="2" id="KW-0472">Membrane</keyword>
<proteinExistence type="predicted"/>